<accession>A0A4U8Z4R2</accession>
<reference evidence="3 4" key="1">
    <citation type="submission" date="2019-03" db="EMBL/GenBank/DDBJ databases">
        <authorList>
            <person name="Kox A.R. M."/>
        </authorList>
    </citation>
    <scope>NUCLEOTIDE SEQUENCE [LARGE SCALE GENOMIC DNA]</scope>
    <source>
        <strain evidence="3">MTUNDRAET4 annotated genome</strain>
    </source>
</reference>
<dbReference type="KEGG" id="mtun:MTUNDRAET4_3624"/>
<evidence type="ECO:0000256" key="1">
    <source>
        <dbReference type="SAM" id="MobiDB-lite"/>
    </source>
</evidence>
<evidence type="ECO:0000259" key="2">
    <source>
        <dbReference type="Pfam" id="PF13518"/>
    </source>
</evidence>
<dbReference type="Proteomes" id="UP000294360">
    <property type="component" value="Chromosome"/>
</dbReference>
<dbReference type="InterPro" id="IPR009057">
    <property type="entry name" value="Homeodomain-like_sf"/>
</dbReference>
<organism evidence="3 4">
    <name type="scientific">Methylocella tundrae</name>
    <dbReference type="NCBI Taxonomy" id="227605"/>
    <lineage>
        <taxon>Bacteria</taxon>
        <taxon>Pseudomonadati</taxon>
        <taxon>Pseudomonadota</taxon>
        <taxon>Alphaproteobacteria</taxon>
        <taxon>Hyphomicrobiales</taxon>
        <taxon>Beijerinckiaceae</taxon>
        <taxon>Methylocella</taxon>
    </lineage>
</organism>
<evidence type="ECO:0000313" key="3">
    <source>
        <dbReference type="EMBL" id="VFU10511.1"/>
    </source>
</evidence>
<dbReference type="EMBL" id="LR536450">
    <property type="protein sequence ID" value="VFU10511.1"/>
    <property type="molecule type" value="Genomic_DNA"/>
</dbReference>
<gene>
    <name evidence="3" type="ORF">MTUNDRAET4_3624</name>
</gene>
<protein>
    <submittedName>
        <fullName evidence="3">Transposase</fullName>
    </submittedName>
</protein>
<evidence type="ECO:0000313" key="4">
    <source>
        <dbReference type="Proteomes" id="UP000294360"/>
    </source>
</evidence>
<dbReference type="SUPFAM" id="SSF46689">
    <property type="entry name" value="Homeodomain-like"/>
    <property type="match status" value="1"/>
</dbReference>
<feature type="region of interest" description="Disordered" evidence="1">
    <location>
        <begin position="117"/>
        <end position="144"/>
    </location>
</feature>
<name>A0A4U8Z4R2_METTU</name>
<dbReference type="AlphaFoldDB" id="A0A4U8Z4R2"/>
<sequence length="144" mass="15676">MPKAYSLDLRERVARFVEGGHSRHAAAALFGVSASFVVKLMKAYHTTGRLEPKPGGGRRHAKLDPHRVFLLARLAEKHDITMPELAAELAAATGVKAAPASISRWFIRNGYRFKKNASGERTRSARRQRGARGVDGQTATADAA</sequence>
<dbReference type="InterPro" id="IPR055247">
    <property type="entry name" value="InsJ-like_HTH"/>
</dbReference>
<dbReference type="RefSeq" id="WP_244605869.1">
    <property type="nucleotide sequence ID" value="NZ_CP139089.1"/>
</dbReference>
<proteinExistence type="predicted"/>
<dbReference type="Pfam" id="PF13518">
    <property type="entry name" value="HTH_28"/>
    <property type="match status" value="1"/>
</dbReference>
<feature type="domain" description="Insertion element IS150 protein InsJ-like helix-turn-helix" evidence="2">
    <location>
        <begin position="10"/>
        <end position="58"/>
    </location>
</feature>